<gene>
    <name evidence="1" type="ORF">DS957_003560</name>
</gene>
<accession>A0A8B3DNG9</accession>
<sequence length="320" mass="35855">MRDKPKKLKQVTDRFSLFNDGRTMDANKRNYVVQSVQKMIASAKTQELLRLGESYGYYGHAPRARANKLDIGETEVIMVKGKPVLVENVPASRTIDIKCTDDGIVEHTQEFLDTVTGKIALSLWESGAGGWSWATSGSDGRDRSFARGYHGMDYVNQPNYISLDHPAMMMESLGNDMLLESLVNNGFEADEAQDIANHVAGGFSVHDAADQEQTIMYLESVNKELTDELEISKRQNVMMLEAIESLPIYMTDAQREALCNLGNEGSKEVVQAMFESINRSQHRTLPCGWESPNAIKNQNQIENGLKDHIINFGQPTRRFS</sequence>
<organism evidence="1 2">
    <name type="scientific">Vibrio harveyi</name>
    <name type="common">Beneckea harveyi</name>
    <dbReference type="NCBI Taxonomy" id="669"/>
    <lineage>
        <taxon>Bacteria</taxon>
        <taxon>Pseudomonadati</taxon>
        <taxon>Pseudomonadota</taxon>
        <taxon>Gammaproteobacteria</taxon>
        <taxon>Vibrionales</taxon>
        <taxon>Vibrionaceae</taxon>
        <taxon>Vibrio</taxon>
    </lineage>
</organism>
<evidence type="ECO:0000313" key="1">
    <source>
        <dbReference type="EMBL" id="RIW17860.1"/>
    </source>
</evidence>
<dbReference type="Proteomes" id="UP000253437">
    <property type="component" value="Unassembled WGS sequence"/>
</dbReference>
<evidence type="ECO:0000313" key="2">
    <source>
        <dbReference type="Proteomes" id="UP000253437"/>
    </source>
</evidence>
<name>A0A8B3DNG9_VIBHA</name>
<proteinExistence type="predicted"/>
<reference evidence="1 2" key="1">
    <citation type="submission" date="2018-08" db="EMBL/GenBank/DDBJ databases">
        <title>Vibrio harveyi strains pathogenic to white snook Centropomus viridis Lockington (1877) and potential probiotic bacteria.</title>
        <authorList>
            <person name="Soto-Rodriguez S."/>
            <person name="Gomez-Gil B."/>
            <person name="Lozano-Olvera R."/>
        </authorList>
    </citation>
    <scope>NUCLEOTIDE SEQUENCE [LARGE SCALE GENOMIC DNA]</scope>
    <source>
        <strain evidence="1 2">CAIM 1508</strain>
    </source>
</reference>
<comment type="caution">
    <text evidence="1">The sequence shown here is derived from an EMBL/GenBank/DDBJ whole genome shotgun (WGS) entry which is preliminary data.</text>
</comment>
<protein>
    <submittedName>
        <fullName evidence="1">Head processing protein</fullName>
    </submittedName>
</protein>
<dbReference type="AlphaFoldDB" id="A0A8B3DNG9"/>
<dbReference type="RefSeq" id="WP_114091626.1">
    <property type="nucleotide sequence ID" value="NZ_QOUW02000007.1"/>
</dbReference>
<dbReference type="EMBL" id="QOUW02000007">
    <property type="protein sequence ID" value="RIW17860.1"/>
    <property type="molecule type" value="Genomic_DNA"/>
</dbReference>